<evidence type="ECO:0000256" key="7">
    <source>
        <dbReference type="ARBA" id="ARBA00049197"/>
    </source>
</evidence>
<dbReference type="PIRSF" id="PIRSF000103">
    <property type="entry name" value="HIBADH"/>
    <property type="match status" value="1"/>
</dbReference>
<dbReference type="InterPro" id="IPR013328">
    <property type="entry name" value="6PGD_dom2"/>
</dbReference>
<dbReference type="InterPro" id="IPR015815">
    <property type="entry name" value="HIBADH-related"/>
</dbReference>
<feature type="domain" description="6-phosphogluconate dehydrogenase NADP-binding" evidence="9">
    <location>
        <begin position="17"/>
        <end position="200"/>
    </location>
</feature>
<dbReference type="InterPro" id="IPR029154">
    <property type="entry name" value="HIBADH-like_NADP-bd"/>
</dbReference>
<accession>A0A1V6URZ0</accession>
<dbReference type="InterPro" id="IPR008927">
    <property type="entry name" value="6-PGluconate_DH-like_C_sf"/>
</dbReference>
<dbReference type="InterPro" id="IPR036291">
    <property type="entry name" value="NAD(P)-bd_dom_sf"/>
</dbReference>
<feature type="active site" evidence="8">
    <location>
        <position position="209"/>
    </location>
</feature>
<dbReference type="AlphaFoldDB" id="A0A1V6URZ0"/>
<evidence type="ECO:0000256" key="8">
    <source>
        <dbReference type="PIRSR" id="PIRSR000103-1"/>
    </source>
</evidence>
<dbReference type="Gene3D" id="1.10.1040.10">
    <property type="entry name" value="N-(1-d-carboxylethyl)-l-norvaline Dehydrogenase, domain 2"/>
    <property type="match status" value="1"/>
</dbReference>
<dbReference type="Pfam" id="PF14833">
    <property type="entry name" value="NAD_binding_11"/>
    <property type="match status" value="1"/>
</dbReference>
<organism evidence="11 12">
    <name type="scientific">Penicillium coprophilum</name>
    <dbReference type="NCBI Taxonomy" id="36646"/>
    <lineage>
        <taxon>Eukaryota</taxon>
        <taxon>Fungi</taxon>
        <taxon>Dikarya</taxon>
        <taxon>Ascomycota</taxon>
        <taxon>Pezizomycotina</taxon>
        <taxon>Eurotiomycetes</taxon>
        <taxon>Eurotiomycetidae</taxon>
        <taxon>Eurotiales</taxon>
        <taxon>Aspergillaceae</taxon>
        <taxon>Penicillium</taxon>
    </lineage>
</organism>
<dbReference type="PROSITE" id="PS00895">
    <property type="entry name" value="3_HYDROXYISOBUT_DH"/>
    <property type="match status" value="1"/>
</dbReference>
<gene>
    <name evidence="11" type="ORF">PENCOP_c005G05791</name>
</gene>
<proteinExistence type="inferred from homology"/>
<comment type="caution">
    <text evidence="11">The sequence shown here is derived from an EMBL/GenBank/DDBJ whole genome shotgun (WGS) entry which is preliminary data.</text>
</comment>
<dbReference type="GO" id="GO:0005739">
    <property type="term" value="C:mitochondrion"/>
    <property type="evidence" value="ECO:0007669"/>
    <property type="project" value="TreeGrafter"/>
</dbReference>
<evidence type="ECO:0000256" key="3">
    <source>
        <dbReference type="ARBA" id="ARBA00012991"/>
    </source>
</evidence>
<comment type="pathway">
    <text evidence="1">Amino-acid degradation; L-valine degradation.</text>
</comment>
<comment type="similarity">
    <text evidence="2">Belongs to the HIBADH-related family. 3-hydroxyisobutyrate dehydrogenase subfamily.</text>
</comment>
<reference evidence="12" key="1">
    <citation type="journal article" date="2017" name="Nat. Microbiol.">
        <title>Global analysis of biosynthetic gene clusters reveals vast potential of secondary metabolite production in Penicillium species.</title>
        <authorList>
            <person name="Nielsen J.C."/>
            <person name="Grijseels S."/>
            <person name="Prigent S."/>
            <person name="Ji B."/>
            <person name="Dainat J."/>
            <person name="Nielsen K.F."/>
            <person name="Frisvad J.C."/>
            <person name="Workman M."/>
            <person name="Nielsen J."/>
        </authorList>
    </citation>
    <scope>NUCLEOTIDE SEQUENCE [LARGE SCALE GENOMIC DNA]</scope>
    <source>
        <strain evidence="12">IBT 31321</strain>
    </source>
</reference>
<dbReference type="EC" id="1.1.1.31" evidence="3"/>
<protein>
    <recommendedName>
        <fullName evidence="3">3-hydroxyisobutyrate dehydrogenase</fullName>
        <ecNumber evidence="3">1.1.1.31</ecNumber>
    </recommendedName>
</protein>
<dbReference type="InterPro" id="IPR002204">
    <property type="entry name" value="3-OH-isobutyrate_DH-rel_CS"/>
</dbReference>
<dbReference type="FunFam" id="1.10.1040.10:FF:000006">
    <property type="entry name" value="3-hydroxyisobutyrate dehydrogenase"/>
    <property type="match status" value="1"/>
</dbReference>
<keyword evidence="5" id="KW-0560">Oxidoreductase</keyword>
<comment type="catalytic activity">
    <reaction evidence="7">
        <text>3-hydroxy-2-methylpropanoate + NAD(+) = 2-methyl-3-oxopropanoate + NADH + H(+)</text>
        <dbReference type="Rhea" id="RHEA:17681"/>
        <dbReference type="ChEBI" id="CHEBI:11805"/>
        <dbReference type="ChEBI" id="CHEBI:15378"/>
        <dbReference type="ChEBI" id="CHEBI:57540"/>
        <dbReference type="ChEBI" id="CHEBI:57700"/>
        <dbReference type="ChEBI" id="CHEBI:57945"/>
        <dbReference type="EC" id="1.1.1.31"/>
    </reaction>
</comment>
<dbReference type="PANTHER" id="PTHR22981:SF7">
    <property type="entry name" value="3-HYDROXYISOBUTYRATE DEHYDROGENASE, MITOCHONDRIAL"/>
    <property type="match status" value="1"/>
</dbReference>
<dbReference type="PANTHER" id="PTHR22981">
    <property type="entry name" value="3-HYDROXYISOBUTYRATE DEHYDROGENASE-RELATED"/>
    <property type="match status" value="1"/>
</dbReference>
<evidence type="ECO:0000259" key="10">
    <source>
        <dbReference type="Pfam" id="PF14833"/>
    </source>
</evidence>
<evidence type="ECO:0000256" key="6">
    <source>
        <dbReference type="ARBA" id="ARBA00023027"/>
    </source>
</evidence>
<dbReference type="EMBL" id="MDDG01000005">
    <property type="protein sequence ID" value="OQE41192.1"/>
    <property type="molecule type" value="Genomic_DNA"/>
</dbReference>
<evidence type="ECO:0000256" key="2">
    <source>
        <dbReference type="ARBA" id="ARBA00006013"/>
    </source>
</evidence>
<keyword evidence="4" id="KW-0101">Branched-chain amino acid catabolism</keyword>
<evidence type="ECO:0000256" key="1">
    <source>
        <dbReference type="ARBA" id="ARBA00005109"/>
    </source>
</evidence>
<dbReference type="GO" id="GO:0051287">
    <property type="term" value="F:NAD binding"/>
    <property type="evidence" value="ECO:0007669"/>
    <property type="project" value="InterPro"/>
</dbReference>
<dbReference type="GO" id="GO:0006574">
    <property type="term" value="P:L-valine catabolic process"/>
    <property type="evidence" value="ECO:0007669"/>
    <property type="project" value="TreeGrafter"/>
</dbReference>
<evidence type="ECO:0000313" key="11">
    <source>
        <dbReference type="EMBL" id="OQE41192.1"/>
    </source>
</evidence>
<evidence type="ECO:0000256" key="4">
    <source>
        <dbReference type="ARBA" id="ARBA00022456"/>
    </source>
</evidence>
<dbReference type="GO" id="GO:0050661">
    <property type="term" value="F:NADP binding"/>
    <property type="evidence" value="ECO:0007669"/>
    <property type="project" value="InterPro"/>
</dbReference>
<evidence type="ECO:0000256" key="5">
    <source>
        <dbReference type="ARBA" id="ARBA00023002"/>
    </source>
</evidence>
<dbReference type="SUPFAM" id="SSF51735">
    <property type="entry name" value="NAD(P)-binding Rossmann-fold domains"/>
    <property type="match status" value="1"/>
</dbReference>
<keyword evidence="12" id="KW-1185">Reference proteome</keyword>
<feature type="domain" description="3-hydroxyisobutyrate dehydrogenase-like NAD-binding" evidence="10">
    <location>
        <begin position="203"/>
        <end position="328"/>
    </location>
</feature>
<evidence type="ECO:0000313" key="12">
    <source>
        <dbReference type="Proteomes" id="UP000191500"/>
    </source>
</evidence>
<name>A0A1V6URZ0_9EURO</name>
<dbReference type="SUPFAM" id="SSF48179">
    <property type="entry name" value="6-phosphogluconate dehydrogenase C-terminal domain-like"/>
    <property type="match status" value="1"/>
</dbReference>
<keyword evidence="6" id="KW-0520">NAD</keyword>
<sequence length="338" mass="36958">MSAVKRFADLASTKMTLGFIGLGQMGYPMAKNLRTKMPRSDNLIIFDINEDVMSRFVKESKEPHRSDVQANTRYVEIASSVRDLAEKSNIIITCLPTVKIVQDTYAAITTKGTLSPLQQERERLFIDCSTIDPPSSRQIARSIQDALASHYVDAPISGGAVGAQAGTLSFMYGIPVQSPEFINRVESVLQLMGTKVWHMGGQGCGVSAKLANNYILAINNIATSEALNMGREWGLDLRKLTELINSSTGHCWPMEVNNPVPGVVKNAPASNGYEPGCPVSMINKDLGLAIAGATDSNIPLLLANTAREAYDAVDKDHRGRDFSIVYQWLQNKVRDRPV</sequence>
<evidence type="ECO:0000259" key="9">
    <source>
        <dbReference type="Pfam" id="PF03446"/>
    </source>
</evidence>
<dbReference type="STRING" id="36646.A0A1V6URZ0"/>
<dbReference type="GO" id="GO:0008442">
    <property type="term" value="F:3-hydroxyisobutyrate dehydrogenase activity"/>
    <property type="evidence" value="ECO:0007669"/>
    <property type="project" value="UniProtKB-EC"/>
</dbReference>
<dbReference type="InterPro" id="IPR006115">
    <property type="entry name" value="6PGDH_NADP-bd"/>
</dbReference>
<dbReference type="Proteomes" id="UP000191500">
    <property type="component" value="Unassembled WGS sequence"/>
</dbReference>
<dbReference type="Gene3D" id="3.40.50.720">
    <property type="entry name" value="NAD(P)-binding Rossmann-like Domain"/>
    <property type="match status" value="1"/>
</dbReference>
<dbReference type="Pfam" id="PF03446">
    <property type="entry name" value="NAD_binding_2"/>
    <property type="match status" value="1"/>
</dbReference>